<dbReference type="GO" id="GO:0008652">
    <property type="term" value="P:amino acid biosynthetic process"/>
    <property type="evidence" value="ECO:0007669"/>
    <property type="project" value="UniProtKB-ARBA"/>
</dbReference>
<proteinExistence type="inferred from homology"/>
<dbReference type="Pfam" id="PF01063">
    <property type="entry name" value="Aminotran_4"/>
    <property type="match status" value="1"/>
</dbReference>
<keyword evidence="6" id="KW-0032">Aminotransferase</keyword>
<evidence type="ECO:0000256" key="5">
    <source>
        <dbReference type="RuleBase" id="RU004516"/>
    </source>
</evidence>
<sequence length="275" mass="31053">MELIKAVFNGKFDSLENIKVSPFSRAYTFSDSIYEVVPFYNLQPIAYGKHINRLQYSADALSIKINLDIISDEIKKLILLCKSKSGYVYYQVTRGQDSIRSHIHSNDVELETFGYVLPHTFETKFLKIMICKDLRWGRCDIKSTSLLGNVLSMNEAKEKGCNEVIMHNDNILTEAGASNLFFVKDGDICTPALSNSILPGITRQILIETLSSVDINVYEKDFTLDDLKVASSAWLTSSTKGIAPIEEIINLDCDLILNDDKYLIAKQAFDSKFFN</sequence>
<dbReference type="SUPFAM" id="SSF56752">
    <property type="entry name" value="D-aminoacid aminotransferase-like PLP-dependent enzymes"/>
    <property type="match status" value="1"/>
</dbReference>
<dbReference type="InterPro" id="IPR001544">
    <property type="entry name" value="Aminotrans_IV"/>
</dbReference>
<keyword evidence="6" id="KW-0808">Transferase</keyword>
<dbReference type="InterPro" id="IPR036038">
    <property type="entry name" value="Aminotransferase-like"/>
</dbReference>
<dbReference type="AlphaFoldDB" id="A4GJI0"/>
<evidence type="ECO:0000256" key="2">
    <source>
        <dbReference type="ARBA" id="ARBA00009320"/>
    </source>
</evidence>
<name>A4GJI0_9BACT</name>
<dbReference type="InterPro" id="IPR043132">
    <property type="entry name" value="BCAT-like_C"/>
</dbReference>
<dbReference type="PANTHER" id="PTHR42743">
    <property type="entry name" value="AMINO-ACID AMINOTRANSFERASE"/>
    <property type="match status" value="1"/>
</dbReference>
<accession>A4GJI0</accession>
<dbReference type="FunFam" id="3.20.10.10:FF:000002">
    <property type="entry name" value="D-alanine aminotransferase"/>
    <property type="match status" value="1"/>
</dbReference>
<comment type="similarity">
    <text evidence="2 4">Belongs to the class-IV pyridoxal-phosphate-dependent aminotransferase family.</text>
</comment>
<dbReference type="InterPro" id="IPR043131">
    <property type="entry name" value="BCAT-like_N"/>
</dbReference>
<comment type="cofactor">
    <cofactor evidence="1 5">
        <name>pyridoxal 5'-phosphate</name>
        <dbReference type="ChEBI" id="CHEBI:597326"/>
    </cofactor>
</comment>
<dbReference type="InterPro" id="IPR018300">
    <property type="entry name" value="Aminotrans_IV_CS"/>
</dbReference>
<evidence type="ECO:0000256" key="4">
    <source>
        <dbReference type="RuleBase" id="RU004106"/>
    </source>
</evidence>
<gene>
    <name evidence="6" type="ORF">MBMO_EB0-50A10.0039</name>
</gene>
<dbReference type="GO" id="GO:0005829">
    <property type="term" value="C:cytosol"/>
    <property type="evidence" value="ECO:0007669"/>
    <property type="project" value="TreeGrafter"/>
</dbReference>
<dbReference type="Gene3D" id="3.30.470.10">
    <property type="match status" value="1"/>
</dbReference>
<reference evidence="6" key="1">
    <citation type="journal article" date="2007" name="Environ. Microbiol.">
        <title>Proteorhodopsin photosystem gene clusters exhibit co-evolutionary trends and shared ancestry among diverse marine microbial phyla.</title>
        <authorList>
            <person name="McCarren J."/>
            <person name="Delong E.F."/>
        </authorList>
    </citation>
    <scope>NUCLEOTIDE SEQUENCE</scope>
</reference>
<dbReference type="PROSITE" id="PS00770">
    <property type="entry name" value="AA_TRANSFER_CLASS_4"/>
    <property type="match status" value="1"/>
</dbReference>
<dbReference type="InterPro" id="IPR050571">
    <property type="entry name" value="Class-IV_PLP-Dep_Aminotrnsfr"/>
</dbReference>
<organism evidence="6">
    <name type="scientific">uncultured marine bacterium EB0_50A10</name>
    <dbReference type="NCBI Taxonomy" id="415440"/>
    <lineage>
        <taxon>Bacteria</taxon>
        <taxon>environmental samples</taxon>
    </lineage>
</organism>
<dbReference type="GO" id="GO:0046394">
    <property type="term" value="P:carboxylic acid biosynthetic process"/>
    <property type="evidence" value="ECO:0007669"/>
    <property type="project" value="UniProtKB-ARBA"/>
</dbReference>
<evidence type="ECO:0000256" key="3">
    <source>
        <dbReference type="ARBA" id="ARBA00022898"/>
    </source>
</evidence>
<protein>
    <submittedName>
        <fullName evidence="6">D-alanine aminotransferase</fullName>
    </submittedName>
</protein>
<evidence type="ECO:0000313" key="6">
    <source>
        <dbReference type="EMBL" id="ABL97275.1"/>
    </source>
</evidence>
<evidence type="ECO:0000256" key="1">
    <source>
        <dbReference type="ARBA" id="ARBA00001933"/>
    </source>
</evidence>
<dbReference type="Gene3D" id="3.20.10.10">
    <property type="entry name" value="D-amino Acid Aminotransferase, subunit A, domain 2"/>
    <property type="match status" value="1"/>
</dbReference>
<dbReference type="EMBL" id="EF107100">
    <property type="protein sequence ID" value="ABL97275.1"/>
    <property type="molecule type" value="Genomic_DNA"/>
</dbReference>
<dbReference type="GO" id="GO:0008483">
    <property type="term" value="F:transaminase activity"/>
    <property type="evidence" value="ECO:0007669"/>
    <property type="project" value="UniProtKB-KW"/>
</dbReference>
<dbReference type="PANTHER" id="PTHR42743:SF10">
    <property type="entry name" value="D-ALANINE AMINOTRANSFERASE"/>
    <property type="match status" value="1"/>
</dbReference>
<keyword evidence="3 5" id="KW-0663">Pyridoxal phosphate</keyword>